<dbReference type="InterPro" id="IPR011335">
    <property type="entry name" value="Restrct_endonuc-II-like"/>
</dbReference>
<evidence type="ECO:0000313" key="1">
    <source>
        <dbReference type="EMBL" id="GCE27562.1"/>
    </source>
</evidence>
<evidence type="ECO:0000313" key="2">
    <source>
        <dbReference type="Proteomes" id="UP000287171"/>
    </source>
</evidence>
<dbReference type="InterPro" id="IPR015278">
    <property type="entry name" value="BglII-like"/>
</dbReference>
<name>A0A402B8C4_9CHLR</name>
<dbReference type="GO" id="GO:0009307">
    <property type="term" value="P:DNA restriction-modification system"/>
    <property type="evidence" value="ECO:0007669"/>
    <property type="project" value="InterPro"/>
</dbReference>
<reference evidence="2" key="1">
    <citation type="submission" date="2018-12" db="EMBL/GenBank/DDBJ databases">
        <title>Tengunoibacter tsumagoiensis gen. nov., sp. nov., Dictyobacter kobayashii sp. nov., D. alpinus sp. nov., and D. joshuensis sp. nov. and description of Dictyobacteraceae fam. nov. within the order Ktedonobacterales isolated from Tengu-no-mugimeshi.</title>
        <authorList>
            <person name="Wang C.M."/>
            <person name="Zheng Y."/>
            <person name="Sakai Y."/>
            <person name="Toyoda A."/>
            <person name="Minakuchi Y."/>
            <person name="Abe K."/>
            <person name="Yokota A."/>
            <person name="Yabe S."/>
        </authorList>
    </citation>
    <scope>NUCLEOTIDE SEQUENCE [LARGE SCALE GENOMIC DNA]</scope>
    <source>
        <strain evidence="2">Uno16</strain>
    </source>
</reference>
<proteinExistence type="predicted"/>
<dbReference type="Gene3D" id="3.40.91.20">
    <property type="match status" value="1"/>
</dbReference>
<dbReference type="InterPro" id="IPR011338">
    <property type="entry name" value="BamHI/BglII/BstY"/>
</dbReference>
<protein>
    <recommendedName>
        <fullName evidence="3">Restriction endonuclease</fullName>
    </recommendedName>
</protein>
<dbReference type="GO" id="GO:0009036">
    <property type="term" value="F:type II site-specific deoxyribonuclease activity"/>
    <property type="evidence" value="ECO:0007669"/>
    <property type="project" value="InterPro"/>
</dbReference>
<dbReference type="Proteomes" id="UP000287171">
    <property type="component" value="Unassembled WGS sequence"/>
</dbReference>
<dbReference type="EMBL" id="BIFT01000001">
    <property type="protein sequence ID" value="GCE27562.1"/>
    <property type="molecule type" value="Genomic_DNA"/>
</dbReference>
<dbReference type="GO" id="GO:0003677">
    <property type="term" value="F:DNA binding"/>
    <property type="evidence" value="ECO:0007669"/>
    <property type="project" value="InterPro"/>
</dbReference>
<sequence length="207" mass="23744">MQTDTSVTVRSFVHSAYSVLDWKHAEVLLSYQFSQAYVDVLNVLFQFRLYRSDILAEGGSRSPMSKGIETPLTYLGWEKRTFDIQLFVNEKPHLSYQRRIDHYKDGVALEVEWNSKEEFFDRDLEKFRLLYQLNLISAGIIITRGDSLQHLFKELRKSHKLKGTKFGTTTTQMGKLEQKIHAGGGAGCPILVFGITEALYIDQKEGA</sequence>
<dbReference type="AlphaFoldDB" id="A0A402B8C4"/>
<dbReference type="OrthoDB" id="1956808at2"/>
<dbReference type="GO" id="GO:0000287">
    <property type="term" value="F:magnesium ion binding"/>
    <property type="evidence" value="ECO:0007669"/>
    <property type="project" value="InterPro"/>
</dbReference>
<comment type="caution">
    <text evidence="1">The sequence shown here is derived from an EMBL/GenBank/DDBJ whole genome shotgun (WGS) entry which is preliminary data.</text>
</comment>
<dbReference type="Pfam" id="PF09195">
    <property type="entry name" value="Endonuc-BglII"/>
    <property type="match status" value="1"/>
</dbReference>
<evidence type="ECO:0008006" key="3">
    <source>
        <dbReference type="Google" id="ProtNLM"/>
    </source>
</evidence>
<organism evidence="1 2">
    <name type="scientific">Dictyobacter alpinus</name>
    <dbReference type="NCBI Taxonomy" id="2014873"/>
    <lineage>
        <taxon>Bacteria</taxon>
        <taxon>Bacillati</taxon>
        <taxon>Chloroflexota</taxon>
        <taxon>Ktedonobacteria</taxon>
        <taxon>Ktedonobacterales</taxon>
        <taxon>Dictyobacteraceae</taxon>
        <taxon>Dictyobacter</taxon>
    </lineage>
</organism>
<keyword evidence="2" id="KW-1185">Reference proteome</keyword>
<accession>A0A402B8C4</accession>
<dbReference type="SUPFAM" id="SSF52980">
    <property type="entry name" value="Restriction endonuclease-like"/>
    <property type="match status" value="1"/>
</dbReference>
<gene>
    <name evidence="1" type="ORF">KDA_30460</name>
</gene>
<dbReference type="RefSeq" id="WP_126627894.1">
    <property type="nucleotide sequence ID" value="NZ_BIFT01000001.1"/>
</dbReference>